<dbReference type="GO" id="GO:0009035">
    <property type="term" value="F:type I site-specific deoxyribonuclease activity"/>
    <property type="evidence" value="ECO:0007669"/>
    <property type="project" value="UniProtKB-EC"/>
</dbReference>
<dbReference type="AlphaFoldDB" id="A0A150X2M9"/>
<protein>
    <submittedName>
        <fullName evidence="2">DEAD/DEAH box helicase</fullName>
    </submittedName>
</protein>
<proteinExistence type="predicted"/>
<dbReference type="PROSITE" id="PS51192">
    <property type="entry name" value="HELICASE_ATP_BIND_1"/>
    <property type="match status" value="1"/>
</dbReference>
<feature type="domain" description="Helicase ATP-binding" evidence="1">
    <location>
        <begin position="298"/>
        <end position="507"/>
    </location>
</feature>
<dbReference type="Gene3D" id="3.90.1570.50">
    <property type="match status" value="1"/>
</dbReference>
<dbReference type="GO" id="GO:0004386">
    <property type="term" value="F:helicase activity"/>
    <property type="evidence" value="ECO:0007669"/>
    <property type="project" value="UniProtKB-KW"/>
</dbReference>
<dbReference type="Proteomes" id="UP000075615">
    <property type="component" value="Unassembled WGS sequence"/>
</dbReference>
<evidence type="ECO:0000259" key="1">
    <source>
        <dbReference type="PROSITE" id="PS51192"/>
    </source>
</evidence>
<dbReference type="Pfam" id="PF04313">
    <property type="entry name" value="HSDR_N"/>
    <property type="match status" value="1"/>
</dbReference>
<keyword evidence="2" id="KW-0067">ATP-binding</keyword>
<dbReference type="Pfam" id="PF18766">
    <property type="entry name" value="SWI2_SNF2"/>
    <property type="match status" value="1"/>
</dbReference>
<organism evidence="2 3">
    <name type="scientific">Roseivirga echinicomitans</name>
    <dbReference type="NCBI Taxonomy" id="296218"/>
    <lineage>
        <taxon>Bacteria</taxon>
        <taxon>Pseudomonadati</taxon>
        <taxon>Bacteroidota</taxon>
        <taxon>Cytophagia</taxon>
        <taxon>Cytophagales</taxon>
        <taxon>Roseivirgaceae</taxon>
        <taxon>Roseivirga</taxon>
    </lineage>
</organism>
<keyword evidence="2" id="KW-0378">Hydrolase</keyword>
<evidence type="ECO:0000313" key="3">
    <source>
        <dbReference type="Proteomes" id="UP000075615"/>
    </source>
</evidence>
<dbReference type="InterPro" id="IPR040980">
    <property type="entry name" value="SWI2_SNF2"/>
</dbReference>
<evidence type="ECO:0000313" key="2">
    <source>
        <dbReference type="EMBL" id="KYG72964.1"/>
    </source>
</evidence>
<dbReference type="STRING" id="296218.AWN68_09705"/>
<dbReference type="OrthoDB" id="9758243at2"/>
<keyword evidence="3" id="KW-1185">Reference proteome</keyword>
<dbReference type="PANTHER" id="PTHR42927">
    <property type="entry name" value="HELICASE SUPERFAMILY 1 AND 2 DOMAIN-CONTAINING PROTEIN"/>
    <property type="match status" value="1"/>
</dbReference>
<dbReference type="Gene3D" id="3.40.50.300">
    <property type="entry name" value="P-loop containing nucleotide triphosphate hydrolases"/>
    <property type="match status" value="2"/>
</dbReference>
<reference evidence="2 3" key="1">
    <citation type="submission" date="2016-01" db="EMBL/GenBank/DDBJ databases">
        <title>Genome sequencing of Roseivirga echinicomitans KMM 6058.</title>
        <authorList>
            <person name="Selvaratnam C."/>
            <person name="Thevarajoo S."/>
            <person name="Goh K.M."/>
            <person name="Ee R."/>
            <person name="Chan K.-G."/>
            <person name="Chong C.S."/>
        </authorList>
    </citation>
    <scope>NUCLEOTIDE SEQUENCE [LARGE SCALE GENOMIC DNA]</scope>
    <source>
        <strain evidence="2 3">KMM 6058</strain>
    </source>
</reference>
<dbReference type="SUPFAM" id="SSF52540">
    <property type="entry name" value="P-loop containing nucleoside triphosphate hydrolases"/>
    <property type="match status" value="1"/>
</dbReference>
<dbReference type="PANTHER" id="PTHR42927:SF1">
    <property type="entry name" value="HELICASE SUPERFAMILY 1 AND 2 DOMAIN-CONTAINING PROTEIN"/>
    <property type="match status" value="1"/>
</dbReference>
<keyword evidence="2" id="KW-0547">Nucleotide-binding</keyword>
<keyword evidence="2" id="KW-0347">Helicase</keyword>
<accession>A0A150X2M9</accession>
<dbReference type="GO" id="GO:0005524">
    <property type="term" value="F:ATP binding"/>
    <property type="evidence" value="ECO:0007669"/>
    <property type="project" value="UniProtKB-KW"/>
</dbReference>
<dbReference type="GO" id="GO:0009307">
    <property type="term" value="P:DNA restriction-modification system"/>
    <property type="evidence" value="ECO:0007669"/>
    <property type="project" value="UniProtKB-KW"/>
</dbReference>
<dbReference type="GO" id="GO:0003677">
    <property type="term" value="F:DNA binding"/>
    <property type="evidence" value="ECO:0007669"/>
    <property type="project" value="UniProtKB-KW"/>
</dbReference>
<dbReference type="InterPro" id="IPR014001">
    <property type="entry name" value="Helicase_ATP-bd"/>
</dbReference>
<dbReference type="Pfam" id="PF22679">
    <property type="entry name" value="T1R_D3-like"/>
    <property type="match status" value="1"/>
</dbReference>
<name>A0A150X2M9_9BACT</name>
<dbReference type="InterPro" id="IPR027417">
    <property type="entry name" value="P-loop_NTPase"/>
</dbReference>
<dbReference type="InterPro" id="IPR055180">
    <property type="entry name" value="HsdR_RecA-like_helicase_dom_2"/>
</dbReference>
<dbReference type="EMBL" id="LRDB01000050">
    <property type="protein sequence ID" value="KYG72964.1"/>
    <property type="molecule type" value="Genomic_DNA"/>
</dbReference>
<gene>
    <name evidence="2" type="ORF">AWN68_09705</name>
</gene>
<dbReference type="SMART" id="SM00487">
    <property type="entry name" value="DEXDc"/>
    <property type="match status" value="1"/>
</dbReference>
<sequence>MTKSTDTSEKGLESHITNYLVDVNSYVQRESKDYNNLTCLDEEMLFRFLEATQSKALEKLKRYHKELYQQKIIKRINDQIQAKGVIEVLRKGIVDGFTDNKLRLFYDKPVSAYNVSANALYQANTFSVIRQVYYSAKNNNSLDMVVFINGLPVITFELKNELTKQNVQHAIWQYKKDRDPNEELFRLGRLVVNFAVDTEEVWMCTQLKGENSYFLPFNKGNNNGPGNPPNAGIKTDYLWKEILTKHSLTDIIQNFSQLITEEKEYTDNKGKKRTKKEKKLIFPRYHQLSAVREILVDAQEQGSGQKYLIQHSAGSGKSNSIAWLAHQLIGLHDKSGTNNLFDTAIVVTDRRALDAQIRENIKQFQQVGGVVEAITEGSKQLKTALEEGKKIIITTIQKFPHIVEEIGELPGNNFAIVIDEAHSSLSGQMARKLNESLSKLNDEDELKADLEDYDENESSEVTGEDLIRTLVKSRKLLPNASYFAFTATPKNKTLELFGVPYQEGNKTKFRAFHLYSMKQAIEEGFIKDVLQNYTTYQSFYALLKKIEDDPEYDKKRAQKKLKAYVESHEHAIKKKSKLMVDHFMENVIQKKRMGGKAKAMMVTSSRKNAVQYKKAFDAYLKSINSPYKAVVAFSGEIDGETESSLNGFSSSSIPSEFEKSENRFLLVANKFQTGFDQPLLHTMYVDKKLGGVNAVQTLSRLNRSHPLKKDTFVLDFANAAEDIENAFKPYFESTILGEATDPNKLFDLQDAMDNYQVYSREQVEEFSNKILANVPVDQLHASLDESSAIFRDDLEEEQQADFRAKVKTYVRLYIFLSQIVPFENPYLERLYIFLNHLQNKLGGDTSVDLAKGVLDNIDMDSYRLQLESTTNVVLEQGEDLKPIPTEMRGGVNDPEIDRLSNILQTFNDRYGTEFEDADKVRQMAENIAADVAKNNELISSIQHSDDQNARITSDKIVGEELLKHITTNFDLYKLYSDNNEFKEDFSAMMFGVVKELISKGINAQK</sequence>
<dbReference type="InterPro" id="IPR007409">
    <property type="entry name" value="Restrct_endonuc_type1_HsdR_N"/>
</dbReference>
<comment type="caution">
    <text evidence="2">The sequence shown here is derived from an EMBL/GenBank/DDBJ whole genome shotgun (WGS) entry which is preliminary data.</text>
</comment>
<dbReference type="RefSeq" id="WP_068417819.1">
    <property type="nucleotide sequence ID" value="NZ_LRDB01000050.1"/>
</dbReference>